<accession>A0A9J6Q2W4</accession>
<gene>
    <name evidence="1" type="ORF">M8014_12185</name>
</gene>
<proteinExistence type="predicted"/>
<dbReference type="RefSeq" id="WP_271282703.1">
    <property type="nucleotide sequence ID" value="NZ_JAMGZK010000049.1"/>
</dbReference>
<evidence type="ECO:0000313" key="1">
    <source>
        <dbReference type="EMBL" id="MCU6665100.1"/>
    </source>
</evidence>
<keyword evidence="2" id="KW-1185">Reference proteome</keyword>
<organism evidence="1 2">
    <name type="scientific">Silvania hatchlandensis</name>
    <dbReference type="NCBI Taxonomy" id="2926469"/>
    <lineage>
        <taxon>Bacteria</taxon>
        <taxon>Pseudomonadati</taxon>
        <taxon>Pseudomonadota</taxon>
        <taxon>Gammaproteobacteria</taxon>
        <taxon>Enterobacterales</taxon>
        <taxon>Enterobacteriaceae</taxon>
        <taxon>Silvania</taxon>
    </lineage>
</organism>
<protein>
    <submittedName>
        <fullName evidence="1">Uncharacterized protein</fullName>
    </submittedName>
</protein>
<comment type="caution">
    <text evidence="1">The sequence shown here is derived from an EMBL/GenBank/DDBJ whole genome shotgun (WGS) entry which is preliminary data.</text>
</comment>
<dbReference type="EMBL" id="JAMGZK010000049">
    <property type="protein sequence ID" value="MCU6665100.1"/>
    <property type="molecule type" value="Genomic_DNA"/>
</dbReference>
<dbReference type="Proteomes" id="UP001063816">
    <property type="component" value="Unassembled WGS sequence"/>
</dbReference>
<name>A0A9J6Q2W4_9ENTR</name>
<reference evidence="1" key="1">
    <citation type="submission" date="2022-05" db="EMBL/GenBank/DDBJ databases">
        <title>Description of a novel species of Leclercia; Leclercia tamurae and the Proposal for a Novel Genus Silvania gen. nov. Containing Two Novel Species Silvania hatchlandensis sp. nov. and Silvania confinis sp. nov. Isolated from the Rhizosphere of Oak.</title>
        <authorList>
            <person name="Maddock D.W."/>
            <person name="Brady C.L."/>
            <person name="Denman S."/>
            <person name="Arnold D."/>
        </authorList>
    </citation>
    <scope>NUCLEOTIDE SEQUENCE</scope>
    <source>
        <strain evidence="1">H19S6</strain>
    </source>
</reference>
<evidence type="ECO:0000313" key="2">
    <source>
        <dbReference type="Proteomes" id="UP001063816"/>
    </source>
</evidence>
<dbReference type="AlphaFoldDB" id="A0A9J6Q2W4"/>
<sequence>MKLALIGTGNMPLMQWILDGKGDDAIINMSALARRLGCSRSSLLDRIQNHGFDSAIRYYLSEQRQRKLKT</sequence>